<evidence type="ECO:0000313" key="3">
    <source>
        <dbReference type="Proteomes" id="UP000503349"/>
    </source>
</evidence>
<feature type="domain" description="Macro" evidence="1">
    <location>
        <begin position="46"/>
        <end position="332"/>
    </location>
</feature>
<evidence type="ECO:0000259" key="1">
    <source>
        <dbReference type="PROSITE" id="PS51154"/>
    </source>
</evidence>
<dbReference type="PANTHER" id="PTHR11106:SF93">
    <property type="entry name" value="ADP-RIBOSE GLYCOHYDROLASE MACROD1"/>
    <property type="match status" value="1"/>
</dbReference>
<dbReference type="PANTHER" id="PTHR11106">
    <property type="entry name" value="GANGLIOSIDE INDUCED DIFFERENTIATION ASSOCIATED PROTEIN 2-RELATED"/>
    <property type="match status" value="1"/>
</dbReference>
<name>A0A6G1PV22_CHAAH</name>
<keyword evidence="3" id="KW-1185">Reference proteome</keyword>
<dbReference type="AlphaFoldDB" id="A0A6G1PV22"/>
<dbReference type="GO" id="GO:0006974">
    <property type="term" value="P:DNA damage response"/>
    <property type="evidence" value="ECO:0007669"/>
    <property type="project" value="TreeGrafter"/>
</dbReference>
<dbReference type="GO" id="GO:0140291">
    <property type="term" value="P:peptidyl-glutamate ADP-deribosylation"/>
    <property type="evidence" value="ECO:0007669"/>
    <property type="project" value="TreeGrafter"/>
</dbReference>
<dbReference type="GO" id="GO:0005654">
    <property type="term" value="C:nucleoplasm"/>
    <property type="evidence" value="ECO:0007669"/>
    <property type="project" value="TreeGrafter"/>
</dbReference>
<evidence type="ECO:0000313" key="2">
    <source>
        <dbReference type="EMBL" id="KAF3693984.1"/>
    </source>
</evidence>
<dbReference type="PROSITE" id="PS51154">
    <property type="entry name" value="MACRO"/>
    <property type="match status" value="1"/>
</dbReference>
<dbReference type="SUPFAM" id="SSF52949">
    <property type="entry name" value="Macro domain-like"/>
    <property type="match status" value="1"/>
</dbReference>
<dbReference type="GO" id="GO:0042278">
    <property type="term" value="P:purine nucleoside metabolic process"/>
    <property type="evidence" value="ECO:0007669"/>
    <property type="project" value="TreeGrafter"/>
</dbReference>
<proteinExistence type="predicted"/>
<dbReference type="Gene3D" id="3.40.220.10">
    <property type="entry name" value="Leucine Aminopeptidase, subunit E, domain 1"/>
    <property type="match status" value="1"/>
</dbReference>
<dbReference type="InterPro" id="IPR002589">
    <property type="entry name" value="Macro_dom"/>
</dbReference>
<reference evidence="2 3" key="1">
    <citation type="submission" date="2019-02" db="EMBL/GenBank/DDBJ databases">
        <title>Opniocepnalus argus genome.</title>
        <authorList>
            <person name="Zhou C."/>
            <person name="Xiao S."/>
        </authorList>
    </citation>
    <scope>NUCLEOTIDE SEQUENCE [LARGE SCALE GENOMIC DNA]</scope>
    <source>
        <strain evidence="2">OARG1902GOOAL</strain>
        <tissue evidence="2">Muscle</tissue>
    </source>
</reference>
<protein>
    <recommendedName>
        <fullName evidence="1">Macro domain-containing protein</fullName>
    </recommendedName>
</protein>
<accession>A0A6G1PV22</accession>
<dbReference type="InterPro" id="IPR043472">
    <property type="entry name" value="Macro_dom-like"/>
</dbReference>
<dbReference type="Proteomes" id="UP000503349">
    <property type="component" value="Chromosome 9"/>
</dbReference>
<organism evidence="2 3">
    <name type="scientific">Channa argus</name>
    <name type="common">Northern snakehead</name>
    <name type="synonym">Ophicephalus argus</name>
    <dbReference type="NCBI Taxonomy" id="215402"/>
    <lineage>
        <taxon>Eukaryota</taxon>
        <taxon>Metazoa</taxon>
        <taxon>Chordata</taxon>
        <taxon>Craniata</taxon>
        <taxon>Vertebrata</taxon>
        <taxon>Euteleostomi</taxon>
        <taxon>Actinopterygii</taxon>
        <taxon>Neopterygii</taxon>
        <taxon>Teleostei</taxon>
        <taxon>Neoteleostei</taxon>
        <taxon>Acanthomorphata</taxon>
        <taxon>Anabantaria</taxon>
        <taxon>Anabantiformes</taxon>
        <taxon>Channoidei</taxon>
        <taxon>Channidae</taxon>
        <taxon>Channa</taxon>
    </lineage>
</organism>
<sequence>MKLDDVALIGPQPVFTEKTANSVWWRINTLAGMSVCIDAELRFGTNADYFDEALTIPSVWVHALSLSDFSGTTLSSSAASSLMKDCHITQTSFIPSTSVGSTKEHLWQNDTSAGSYSGGRQLLATVAVYDTVWSDVIHTVGPIAQGGVGEEEKKALRLCYKNSLKTATDHAARTVVRTEGWDEGMMEAGGCCYCVAKTKGIKTNNKDLAFPCISTGIYGQCLSFCVRLLVKSEQMHDIFLCLVVCKKVIIIFIVLHGWLRVHTQTGDFSGYPPEQAVHEALATVREYLDAHHDKIPLGPLSRVNSEQVDLSDLVAVDTHRYTQYPDSSSLVTQIKTSFNRKITPKGMIAFLIMHNSSYEASNVGKWAEEGDEEKYKRAAVSQNFTEKQEKGRKGGGWPKILKKSVEEVMFDSVTPLRCSIIKQLSVLLRSNRDVNQGSHPSFIALGIRAGDGI</sequence>
<dbReference type="EMBL" id="CM015720">
    <property type="protein sequence ID" value="KAF3693984.1"/>
    <property type="molecule type" value="Genomic_DNA"/>
</dbReference>
<reference evidence="3" key="2">
    <citation type="submission" date="2019-02" db="EMBL/GenBank/DDBJ databases">
        <title>Opniocepnalus argus Var Kimnra genome.</title>
        <authorList>
            <person name="Zhou C."/>
            <person name="Xiao S."/>
        </authorList>
    </citation>
    <scope>NUCLEOTIDE SEQUENCE [LARGE SCALE GENOMIC DNA]</scope>
</reference>
<dbReference type="Pfam" id="PF01661">
    <property type="entry name" value="Macro"/>
    <property type="match status" value="1"/>
</dbReference>
<dbReference type="GO" id="GO:0140293">
    <property type="term" value="F:ADP-ribosylglutamate hydrolase activity"/>
    <property type="evidence" value="ECO:0007669"/>
    <property type="project" value="TreeGrafter"/>
</dbReference>
<gene>
    <name evidence="2" type="ORF">EXN66_Car009660</name>
</gene>